<sequence>MENESYLTPEDFDIAEQNGIARHIAHRRFYEQGYTRKRAVTQPVQKRPNPWAEWKEVALKNGICKGTFKSRIYKGSTPEQAATEPIKTRAELAELMEKGRVKKRRRISKELHERARKNGIAATTLQYRLLYSKHPWSEEDAVTIPPLSPEETTKRASSFSSFKSSNNAFFKKLYRRKETYEGNSNKRESTSGV</sequence>
<evidence type="ECO:0000313" key="2">
    <source>
        <dbReference type="EMBL" id="ALA13237.1"/>
    </source>
</evidence>
<name>A0A0K2D0P0_9CAUD</name>
<feature type="region of interest" description="Disordered" evidence="1">
    <location>
        <begin position="141"/>
        <end position="161"/>
    </location>
</feature>
<proteinExistence type="predicted"/>
<evidence type="ECO:0000313" key="3">
    <source>
        <dbReference type="Proteomes" id="UP000204602"/>
    </source>
</evidence>
<gene>
    <name evidence="2" type="ORF">TSARBOMBA_205</name>
</gene>
<dbReference type="EMBL" id="KT224359">
    <property type="protein sequence ID" value="ALA13237.1"/>
    <property type="molecule type" value="Genomic_DNA"/>
</dbReference>
<dbReference type="KEGG" id="vg:26633467"/>
<accession>A0A0K2D0P0</accession>
<protein>
    <submittedName>
        <fullName evidence="2">Uncharacterized protein</fullName>
    </submittedName>
</protein>
<reference evidence="2 3" key="1">
    <citation type="journal article" date="2015" name="Genome Announc.">
        <title>Complete Genome Sequence of Bacillus cereus Group Phage TsarBomba.</title>
        <authorList>
            <person name="Erill I."/>
            <person name="Caruso S.M."/>
        </authorList>
    </citation>
    <scope>NUCLEOTIDE SEQUENCE [LARGE SCALE GENOMIC DNA]</scope>
</reference>
<dbReference type="RefSeq" id="YP_009207020.1">
    <property type="nucleotide sequence ID" value="NC_028890.1"/>
</dbReference>
<dbReference type="OrthoDB" id="27480at10239"/>
<keyword evidence="3" id="KW-1185">Reference proteome</keyword>
<evidence type="ECO:0000256" key="1">
    <source>
        <dbReference type="SAM" id="MobiDB-lite"/>
    </source>
</evidence>
<organism evidence="2 3">
    <name type="scientific">Bacillus phage TsarBomba</name>
    <dbReference type="NCBI Taxonomy" id="1690456"/>
    <lineage>
        <taxon>Viruses</taxon>
        <taxon>Duplodnaviria</taxon>
        <taxon>Heunggongvirae</taxon>
        <taxon>Uroviricota</taxon>
        <taxon>Caudoviricetes</taxon>
        <taxon>Herelleviridae</taxon>
        <taxon>Bastillevirinae</taxon>
        <taxon>Tsarbombavirus</taxon>
        <taxon>Tsarbombavirus tsarbomba</taxon>
    </lineage>
</organism>
<dbReference type="Proteomes" id="UP000204602">
    <property type="component" value="Segment"/>
</dbReference>
<dbReference type="GeneID" id="26633467"/>